<dbReference type="AlphaFoldDB" id="D9MPA0"/>
<keyword evidence="5" id="KW-0406">Ion transport</keyword>
<feature type="transmembrane region" description="Helical" evidence="8">
    <location>
        <begin position="72"/>
        <end position="99"/>
    </location>
</feature>
<gene>
    <name evidence="10" type="ORF">LW5_0310</name>
</gene>
<dbReference type="InterPro" id="IPR028325">
    <property type="entry name" value="VG_K_chnl"/>
</dbReference>
<dbReference type="SUPFAM" id="SSF53850">
    <property type="entry name" value="Periplasmic binding protein-like II"/>
    <property type="match status" value="1"/>
</dbReference>
<dbReference type="SUPFAM" id="SSF81324">
    <property type="entry name" value="Voltage-gated potassium channels"/>
    <property type="match status" value="1"/>
</dbReference>
<keyword evidence="6 8" id="KW-0472">Membrane</keyword>
<dbReference type="EMBL" id="HM454283">
    <property type="protein sequence ID" value="ADI87789.1"/>
    <property type="molecule type" value="Genomic_DNA"/>
</dbReference>
<accession>D9MPA0</accession>
<organism evidence="10">
    <name type="scientific">uncultured Nitrospirae bacterium MY4-5C</name>
    <dbReference type="NCBI Taxonomy" id="798580"/>
    <lineage>
        <taxon>Bacteria</taxon>
        <taxon>Pseudomonadati</taxon>
        <taxon>Nitrospirota</taxon>
        <taxon>environmental samples</taxon>
    </lineage>
</organism>
<evidence type="ECO:0000313" key="10">
    <source>
        <dbReference type="EMBL" id="ADI87789.1"/>
    </source>
</evidence>
<dbReference type="PANTHER" id="PTHR11537">
    <property type="entry name" value="VOLTAGE-GATED POTASSIUM CHANNEL"/>
    <property type="match status" value="1"/>
</dbReference>
<protein>
    <submittedName>
        <fullName evidence="10">Extracellular solute-binding protein</fullName>
    </submittedName>
</protein>
<dbReference type="PANTHER" id="PTHR11537:SF252">
    <property type="entry name" value="POTASSIUM VOLTAGE-GATED CHANNEL PROTEIN SHAW"/>
    <property type="match status" value="1"/>
</dbReference>
<name>D9MPA0_9BACT</name>
<dbReference type="Gene3D" id="3.40.190.10">
    <property type="entry name" value="Periplasmic binding protein-like II"/>
    <property type="match status" value="1"/>
</dbReference>
<comment type="subcellular location">
    <subcellularLocation>
        <location evidence="1">Membrane</location>
        <topology evidence="1">Multi-pass membrane protein</topology>
    </subcellularLocation>
</comment>
<dbReference type="Pfam" id="PF07885">
    <property type="entry name" value="Ion_trans_2"/>
    <property type="match status" value="1"/>
</dbReference>
<feature type="domain" description="Potassium channel" evidence="9">
    <location>
        <begin position="85"/>
        <end position="163"/>
    </location>
</feature>
<keyword evidence="3 8" id="KW-0812">Transmembrane</keyword>
<feature type="transmembrane region" description="Helical" evidence="8">
    <location>
        <begin position="111"/>
        <end position="129"/>
    </location>
</feature>
<feature type="transmembrane region" description="Helical" evidence="8">
    <location>
        <begin position="39"/>
        <end position="60"/>
    </location>
</feature>
<dbReference type="GO" id="GO:0001508">
    <property type="term" value="P:action potential"/>
    <property type="evidence" value="ECO:0007669"/>
    <property type="project" value="TreeGrafter"/>
</dbReference>
<keyword evidence="4 8" id="KW-1133">Transmembrane helix</keyword>
<evidence type="ECO:0000256" key="1">
    <source>
        <dbReference type="ARBA" id="ARBA00004141"/>
    </source>
</evidence>
<evidence type="ECO:0000256" key="3">
    <source>
        <dbReference type="ARBA" id="ARBA00022692"/>
    </source>
</evidence>
<dbReference type="Gene3D" id="1.10.287.70">
    <property type="match status" value="1"/>
</dbReference>
<dbReference type="InterPro" id="IPR013099">
    <property type="entry name" value="K_chnl_dom"/>
</dbReference>
<evidence type="ECO:0000256" key="8">
    <source>
        <dbReference type="SAM" id="Phobius"/>
    </source>
</evidence>
<dbReference type="GO" id="GO:0008076">
    <property type="term" value="C:voltage-gated potassium channel complex"/>
    <property type="evidence" value="ECO:0007669"/>
    <property type="project" value="InterPro"/>
</dbReference>
<evidence type="ECO:0000256" key="6">
    <source>
        <dbReference type="ARBA" id="ARBA00023136"/>
    </source>
</evidence>
<keyword evidence="7" id="KW-0407">Ion channel</keyword>
<evidence type="ECO:0000256" key="2">
    <source>
        <dbReference type="ARBA" id="ARBA00022448"/>
    </source>
</evidence>
<evidence type="ECO:0000256" key="7">
    <source>
        <dbReference type="ARBA" id="ARBA00023303"/>
    </source>
</evidence>
<keyword evidence="2" id="KW-0813">Transport</keyword>
<sequence>MNYTFREFKDAAGLREKLISGEVDFFLNGIKRTSKNADIAVFSHVFHVSNLSILLIKVWNLRLIENFKAVSVVWSGVVMQIFVMFILVAFIYANILWFLEKTPGEVKSYKNGIFDAMWCVVAMETTIGFGDIVPRKLLARMFSVVVWFTGLLLITLISAEIISEFSTNKILYTIRTFSDLKNNTVAVPDDLSIINDMKAIGAKPVVVSNYKDIYDILKKGKVDAAVLNSLPAIDLAKQALKNSLAPNTIDSTTHEVQWQVGMSTKTFDKRLFDEINNIILDMRYDGSISAMHDKWLP</sequence>
<feature type="transmembrane region" description="Helical" evidence="8">
    <location>
        <begin position="141"/>
        <end position="162"/>
    </location>
</feature>
<reference evidence="10" key="1">
    <citation type="journal article" date="2011" name="Appl. Environ. Microbiol.">
        <title>Metagenomic analysis reveals unexpected subgenomic diversity of magnetotactic bacteria within the phylum Nitrospirae.</title>
        <authorList>
            <person name="Lin W."/>
            <person name="Jogler C."/>
            <person name="Schuler D."/>
            <person name="Pan Y."/>
        </authorList>
    </citation>
    <scope>NUCLEOTIDE SEQUENCE</scope>
</reference>
<dbReference type="GO" id="GO:0005251">
    <property type="term" value="F:delayed rectifier potassium channel activity"/>
    <property type="evidence" value="ECO:0007669"/>
    <property type="project" value="TreeGrafter"/>
</dbReference>
<proteinExistence type="predicted"/>
<evidence type="ECO:0000256" key="5">
    <source>
        <dbReference type="ARBA" id="ARBA00023065"/>
    </source>
</evidence>
<evidence type="ECO:0000256" key="4">
    <source>
        <dbReference type="ARBA" id="ARBA00022989"/>
    </source>
</evidence>
<evidence type="ECO:0000259" key="9">
    <source>
        <dbReference type="Pfam" id="PF07885"/>
    </source>
</evidence>